<dbReference type="EMBL" id="CP001029">
    <property type="protein sequence ID" value="ACB82451.1"/>
    <property type="molecule type" value="Genomic_DNA"/>
</dbReference>
<dbReference type="PANTHER" id="PTHR47089:SF1">
    <property type="entry name" value="GUANOSINE ABC TRANSPORTER PERMEASE PROTEIN NUPP"/>
    <property type="match status" value="1"/>
</dbReference>
<evidence type="ECO:0000256" key="4">
    <source>
        <dbReference type="ARBA" id="ARBA00022989"/>
    </source>
</evidence>
<keyword evidence="5 7" id="KW-0472">Membrane</keyword>
<evidence type="ECO:0000256" key="3">
    <source>
        <dbReference type="ARBA" id="ARBA00022692"/>
    </source>
</evidence>
<dbReference type="OrthoDB" id="9809785at2"/>
<feature type="transmembrane region" description="Helical" evidence="7">
    <location>
        <begin position="228"/>
        <end position="252"/>
    </location>
</feature>
<proteinExistence type="predicted"/>
<accession>B1ZES2</accession>
<dbReference type="RefSeq" id="WP_012456058.1">
    <property type="nucleotide sequence ID" value="NC_010725.1"/>
</dbReference>
<keyword evidence="3 7" id="KW-0812">Transmembrane</keyword>
<feature type="transmembrane region" description="Helical" evidence="7">
    <location>
        <begin position="300"/>
        <end position="319"/>
    </location>
</feature>
<evidence type="ECO:0000256" key="2">
    <source>
        <dbReference type="ARBA" id="ARBA00022475"/>
    </source>
</evidence>
<dbReference type="GO" id="GO:0005886">
    <property type="term" value="C:plasma membrane"/>
    <property type="evidence" value="ECO:0007669"/>
    <property type="project" value="UniProtKB-SubCell"/>
</dbReference>
<protein>
    <submittedName>
        <fullName evidence="8">Inner-membrane translocator</fullName>
    </submittedName>
</protein>
<feature type="transmembrane region" description="Helical" evidence="7">
    <location>
        <begin position="326"/>
        <end position="347"/>
    </location>
</feature>
<comment type="subcellular location">
    <subcellularLocation>
        <location evidence="1">Cell membrane</location>
        <topology evidence="1">Multi-pass membrane protein</topology>
    </subcellularLocation>
</comment>
<dbReference type="AlphaFoldDB" id="B1ZES2"/>
<evidence type="ECO:0000256" key="6">
    <source>
        <dbReference type="SAM" id="MobiDB-lite"/>
    </source>
</evidence>
<reference evidence="8" key="1">
    <citation type="submission" date="2008-04" db="EMBL/GenBank/DDBJ databases">
        <title>Complete sequence of chromosome of Methylobacterium populi BJ001.</title>
        <authorList>
            <consortium name="US DOE Joint Genome Institute"/>
            <person name="Copeland A."/>
            <person name="Lucas S."/>
            <person name="Lapidus A."/>
            <person name="Glavina del Rio T."/>
            <person name="Dalin E."/>
            <person name="Tice H."/>
            <person name="Bruce D."/>
            <person name="Goodwin L."/>
            <person name="Pitluck S."/>
            <person name="Chertkov O."/>
            <person name="Brettin T."/>
            <person name="Detter J.C."/>
            <person name="Han C."/>
            <person name="Kuske C.R."/>
            <person name="Schmutz J."/>
            <person name="Larimer F."/>
            <person name="Land M."/>
            <person name="Hauser L."/>
            <person name="Kyrpides N."/>
            <person name="Mikhailova N."/>
            <person name="Marx C."/>
            <person name="Richardson P."/>
        </authorList>
    </citation>
    <scope>NUCLEOTIDE SEQUENCE [LARGE SCALE GENOMIC DNA]</scope>
    <source>
        <strain evidence="8">BJ001</strain>
    </source>
</reference>
<keyword evidence="4 7" id="KW-1133">Transmembrane helix</keyword>
<feature type="transmembrane region" description="Helical" evidence="7">
    <location>
        <begin position="91"/>
        <end position="112"/>
    </location>
</feature>
<feature type="transmembrane region" description="Helical" evidence="7">
    <location>
        <begin position="353"/>
        <end position="372"/>
    </location>
</feature>
<evidence type="ECO:0000256" key="5">
    <source>
        <dbReference type="ARBA" id="ARBA00023136"/>
    </source>
</evidence>
<organism evidence="8 9">
    <name type="scientific">Methylorubrum populi (strain ATCC BAA-705 / NCIMB 13946 / BJ001)</name>
    <name type="common">Methylobacterium populi</name>
    <dbReference type="NCBI Taxonomy" id="441620"/>
    <lineage>
        <taxon>Bacteria</taxon>
        <taxon>Pseudomonadati</taxon>
        <taxon>Pseudomonadota</taxon>
        <taxon>Alphaproteobacteria</taxon>
        <taxon>Hyphomicrobiales</taxon>
        <taxon>Methylobacteriaceae</taxon>
        <taxon>Methylorubrum</taxon>
    </lineage>
</organism>
<evidence type="ECO:0000313" key="8">
    <source>
        <dbReference type="EMBL" id="ACB82451.1"/>
    </source>
</evidence>
<dbReference type="STRING" id="441620.Mpop_4347"/>
<feature type="transmembrane region" description="Helical" evidence="7">
    <location>
        <begin position="273"/>
        <end position="294"/>
    </location>
</feature>
<sequence>MIDAPPDAAPQPARDGAGQAGTAPTARRPGWGRLSVEIRQHASPSLQAASLAGGLIAGLACAAAILVAAGVGLSDLVQEFIVSIVTSPESIAAVLVQAAPLAIVGLAAAVAFRVRFWNIGIEGQMISGAIAATAISVEDIGPPSLHLPLMFAAAALGGAGWILGPVLLRLRIGLNEIISTLLLNYVAFNFLLHLLYGTWRDPQSNFPNSQLFDASEQLAELGWQNLTWALPLALVLLIAGWWALSVSRFGFLTRIAEANPRMGQAQGLPITRVIIAATLASGALAGIAGFAICAGTEHRLTQSFATGYGFSGILIAFLARNSAPGVLVVALFVGTLFVAGQSLQVFYQIPASTVQLLQAVIVLWVAASDFVIRHRLRWLR</sequence>
<dbReference type="GO" id="GO:0022857">
    <property type="term" value="F:transmembrane transporter activity"/>
    <property type="evidence" value="ECO:0007669"/>
    <property type="project" value="InterPro"/>
</dbReference>
<dbReference type="PANTHER" id="PTHR47089">
    <property type="entry name" value="ABC TRANSPORTER, PERMEASE PROTEIN"/>
    <property type="match status" value="1"/>
</dbReference>
<evidence type="ECO:0000256" key="7">
    <source>
        <dbReference type="SAM" id="Phobius"/>
    </source>
</evidence>
<dbReference type="CDD" id="cd06580">
    <property type="entry name" value="TM_PBP1_transp_TpRbsC_like"/>
    <property type="match status" value="1"/>
</dbReference>
<feature type="transmembrane region" description="Helical" evidence="7">
    <location>
        <begin position="119"/>
        <end position="137"/>
    </location>
</feature>
<dbReference type="InterPro" id="IPR001851">
    <property type="entry name" value="ABC_transp_permease"/>
</dbReference>
<keyword evidence="2" id="KW-1003">Cell membrane</keyword>
<evidence type="ECO:0000256" key="1">
    <source>
        <dbReference type="ARBA" id="ARBA00004651"/>
    </source>
</evidence>
<dbReference type="Proteomes" id="UP000007136">
    <property type="component" value="Chromosome"/>
</dbReference>
<name>B1ZES2_METPB</name>
<dbReference type="KEGG" id="mpo:Mpop_4347"/>
<feature type="transmembrane region" description="Helical" evidence="7">
    <location>
        <begin position="149"/>
        <end position="168"/>
    </location>
</feature>
<dbReference type="Pfam" id="PF02653">
    <property type="entry name" value="BPD_transp_2"/>
    <property type="match status" value="1"/>
</dbReference>
<evidence type="ECO:0000313" key="9">
    <source>
        <dbReference type="Proteomes" id="UP000007136"/>
    </source>
</evidence>
<feature type="region of interest" description="Disordered" evidence="6">
    <location>
        <begin position="1"/>
        <end position="29"/>
    </location>
</feature>
<feature type="transmembrane region" description="Helical" evidence="7">
    <location>
        <begin position="180"/>
        <end position="199"/>
    </location>
</feature>
<gene>
    <name evidence="8" type="ordered locus">Mpop_4347</name>
</gene>
<dbReference type="HOGENOM" id="CLU_040769_0_0_5"/>
<feature type="transmembrane region" description="Helical" evidence="7">
    <location>
        <begin position="48"/>
        <end position="71"/>
    </location>
</feature>
<dbReference type="eggNOG" id="COG4603">
    <property type="taxonomic scope" value="Bacteria"/>
</dbReference>
<feature type="compositionally biased region" description="Low complexity" evidence="6">
    <location>
        <begin position="1"/>
        <end position="21"/>
    </location>
</feature>